<dbReference type="InterPro" id="IPR008928">
    <property type="entry name" value="6-hairpin_glycosidase_sf"/>
</dbReference>
<geneLocation type="plasmid" evidence="3 4">
    <name>pPP2</name>
</geneLocation>
<dbReference type="PANTHER" id="PTHR12654">
    <property type="entry name" value="BILE ACID BETA-GLUCOSIDASE-RELATED"/>
    <property type="match status" value="1"/>
</dbReference>
<dbReference type="Gene3D" id="1.50.10.10">
    <property type="match status" value="1"/>
</dbReference>
<accession>A0ABM7VJU8</accession>
<reference evidence="3 4" key="1">
    <citation type="submission" date="2021-12" db="EMBL/GenBank/DDBJ databases">
        <title>Genome sequencing of bacteria with rrn-lacking chromosome and rrn-plasmid.</title>
        <authorList>
            <person name="Anda M."/>
            <person name="Iwasaki W."/>
        </authorList>
    </citation>
    <scope>NUCLEOTIDE SEQUENCE [LARGE SCALE GENOMIC DNA]</scope>
    <source>
        <strain evidence="3 4">NBRC 101262</strain>
        <plasmid evidence="3 4">pPP2</plasmid>
    </source>
</reference>
<proteinExistence type="predicted"/>
<dbReference type="Proteomes" id="UP001354989">
    <property type="component" value="Plasmid pPP2"/>
</dbReference>
<dbReference type="PANTHER" id="PTHR12654:SF0">
    <property type="entry name" value="NON-LYSOSOMAL GLUCOSYLCERAMIDASE"/>
    <property type="match status" value="1"/>
</dbReference>
<dbReference type="EMBL" id="AP025294">
    <property type="protein sequence ID" value="BDD01270.1"/>
    <property type="molecule type" value="Genomic_DNA"/>
</dbReference>
<protein>
    <recommendedName>
        <fullName evidence="5">Glucosylceramidase</fullName>
    </recommendedName>
</protein>
<evidence type="ECO:0000259" key="1">
    <source>
        <dbReference type="Pfam" id="PF04685"/>
    </source>
</evidence>
<dbReference type="InterPro" id="IPR012341">
    <property type="entry name" value="6hp_glycosidase-like_sf"/>
</dbReference>
<gene>
    <name evidence="3" type="ORF">PEPS_35500</name>
</gene>
<dbReference type="SUPFAM" id="SSF48208">
    <property type="entry name" value="Six-hairpin glycosidases"/>
    <property type="match status" value="1"/>
</dbReference>
<dbReference type="RefSeq" id="WP_338398840.1">
    <property type="nucleotide sequence ID" value="NZ_AP025294.1"/>
</dbReference>
<evidence type="ECO:0000313" key="3">
    <source>
        <dbReference type="EMBL" id="BDD01270.1"/>
    </source>
</evidence>
<evidence type="ECO:0008006" key="5">
    <source>
        <dbReference type="Google" id="ProtNLM"/>
    </source>
</evidence>
<dbReference type="Pfam" id="PF04685">
    <property type="entry name" value="DUF608"/>
    <property type="match status" value="1"/>
</dbReference>
<evidence type="ECO:0000313" key="4">
    <source>
        <dbReference type="Proteomes" id="UP001354989"/>
    </source>
</evidence>
<name>A0ABM7VJU8_9BACT</name>
<feature type="domain" description="Glycosyl-hydrolase family 116 catalytic region" evidence="1">
    <location>
        <begin position="441"/>
        <end position="778"/>
    </location>
</feature>
<dbReference type="InterPro" id="IPR024462">
    <property type="entry name" value="GH116_N"/>
</dbReference>
<organism evidence="3 4">
    <name type="scientific">Persicobacter psychrovividus</name>
    <dbReference type="NCBI Taxonomy" id="387638"/>
    <lineage>
        <taxon>Bacteria</taxon>
        <taxon>Pseudomonadati</taxon>
        <taxon>Bacteroidota</taxon>
        <taxon>Cytophagia</taxon>
        <taxon>Cytophagales</taxon>
        <taxon>Persicobacteraceae</taxon>
        <taxon>Persicobacter</taxon>
    </lineage>
</organism>
<dbReference type="InterPro" id="IPR052566">
    <property type="entry name" value="Non-lysos_glucosylceramidase"/>
</dbReference>
<keyword evidence="4" id="KW-1185">Reference proteome</keyword>
<dbReference type="InterPro" id="IPR006775">
    <property type="entry name" value="GH116_catalytic"/>
</dbReference>
<sequence>MKSMHFFNKYIAIGLCALIGYSQDSVAQKSPIVEKHSVQNQVKSGLTLGGIGAGGVEIRKDGQFYNWSILNNYPNGSAPILQFPSRPNSGEENAYMFFMVRYQIEGQQPKIKVLQLNNDIAYGGLLNEAPIYYFPWMSSVDNITYSARFPFADLTFSDEDMPFEVILESFSPFIPHDVKNSSLPAIDFNFKITSKIDQPVDVSIIATQRNLVAYDEVHKYFTASIVEKEGVKYFKQSVGNVSKQHDTYGQMGLGAIGGEEVSYYLGWAHRHPFMERLLTHKDLGNIDDSKNRNKTNTDGEKIAWTGGLDNNQMFKSSIAISQRLEGTQQMKAHFFMNWYFPNAMGWVSGKKEKNRDGLITDPKGYQLPIRKTSRVGHYYENYFANYDEVADYFVNNVEHLKARSKAFVDNMYRSDVEQYLLDQVNSQLNTFITSSQLDKQGRFAIREGLTSNQAWGPFATSDVSLYGSASIIALFPELQKNMMRCHAHAQTTEGEINHGLGADLGLNQNGTFGVYERVDLAPNFIQLVLRDYLFTNDKAYIEEMWPAVKKAIDYVLNEKDLDGDQMPDMEGIMCSYDNFPMYGLASYITTQWITAMEMASVVAQDMGEKKNAKKYKKIADKGVQLMDKHLWNGKYYRLANDYQGKHGKDEGCLTDQLFGQWVAHEAGMGRLFEKEKIHAALESVLAYSYIDNTYLRNCTWPEHKDFFPMAETDLWVDQANTPWTGVELAFASFLIREGMVAEGKQIVKSIDDRYRKAGLYWDHQEFGGHYYRPMSAWSVLNALAGYNLVKDQYSFAPKNESNSFQLFFSANHGTGTFLRDHQTVNIVANTGHLRVAALCLPQEYWDKKSNLISINDGAVKVKQWEQKDGMKTAIFEQAVVLNKGESLMINPVAMTLK</sequence>
<keyword evidence="3" id="KW-0614">Plasmid</keyword>
<evidence type="ECO:0000259" key="2">
    <source>
        <dbReference type="Pfam" id="PF12215"/>
    </source>
</evidence>
<feature type="domain" description="Glycosyl-hydrolase family 116 N-terminal" evidence="2">
    <location>
        <begin position="45"/>
        <end position="399"/>
    </location>
</feature>
<dbReference type="Pfam" id="PF12215">
    <property type="entry name" value="Glyco_hydr_116N"/>
    <property type="match status" value="1"/>
</dbReference>